<dbReference type="GO" id="GO:0016616">
    <property type="term" value="F:oxidoreductase activity, acting on the CH-OH group of donors, NAD or NADP as acceptor"/>
    <property type="evidence" value="ECO:0007669"/>
    <property type="project" value="TreeGrafter"/>
</dbReference>
<comment type="similarity">
    <text evidence="1">Belongs to the short-chain dehydrogenases/reductases (SDR) family.</text>
</comment>
<organism evidence="2 3">
    <name type="scientific">Sphingobium fontiphilum</name>
    <dbReference type="NCBI Taxonomy" id="944425"/>
    <lineage>
        <taxon>Bacteria</taxon>
        <taxon>Pseudomonadati</taxon>
        <taxon>Pseudomonadota</taxon>
        <taxon>Alphaproteobacteria</taxon>
        <taxon>Sphingomonadales</taxon>
        <taxon>Sphingomonadaceae</taxon>
        <taxon>Sphingobium</taxon>
    </lineage>
</organism>
<proteinExistence type="inferred from homology"/>
<gene>
    <name evidence="2" type="ORF">GGR44_001972</name>
</gene>
<evidence type="ECO:0000313" key="3">
    <source>
        <dbReference type="Proteomes" id="UP000552757"/>
    </source>
</evidence>
<dbReference type="Pfam" id="PF13561">
    <property type="entry name" value="adh_short_C2"/>
    <property type="match status" value="1"/>
</dbReference>
<accession>A0A7W6GQQ2</accession>
<dbReference type="InterPro" id="IPR002347">
    <property type="entry name" value="SDR_fam"/>
</dbReference>
<dbReference type="SUPFAM" id="SSF51735">
    <property type="entry name" value="NAD(P)-binding Rossmann-fold domains"/>
    <property type="match status" value="1"/>
</dbReference>
<dbReference type="Gene3D" id="3.40.50.720">
    <property type="entry name" value="NAD(P)-binding Rossmann-like Domain"/>
    <property type="match status" value="1"/>
</dbReference>
<evidence type="ECO:0000256" key="1">
    <source>
        <dbReference type="ARBA" id="ARBA00006484"/>
    </source>
</evidence>
<dbReference type="PANTHER" id="PTHR42760">
    <property type="entry name" value="SHORT-CHAIN DEHYDROGENASES/REDUCTASES FAMILY MEMBER"/>
    <property type="match status" value="1"/>
</dbReference>
<dbReference type="Pfam" id="PF00106">
    <property type="entry name" value="adh_short"/>
    <property type="match status" value="1"/>
</dbReference>
<sequence length="361" mass="38497">MAAGLGDELERRARRHASAKTREFCRILPVDRAACPRQGGKPAYRLNAEQAGRERIMFFPAEAMRHGGPVMAKALRESNIMVKVGTSERPDWPLAVVVGAGGMGMAVARRLGQSHRILLADRNLDHATSMAAAMWGDGYDAQAIACDVTDQTQVDALAAAAKQAGNVRTLANVVGLSPSMGDFRTLIAVNIVGATRIAEAFLPILESGGCAIYISSMAGHMKPLSPEVQALLDAPLLEGMIDKLEELVGAEEATSSNAYLLSKASLNRMCKRRAKEFGRRGVRIVSLSPGLIATPMGALEFEKQPMKYNLLAATPIEREGTMLEIANVVEFLASDKASFISGTDILVDGGLTGTLQHGDKA</sequence>
<dbReference type="EMBL" id="JACIEB010000004">
    <property type="protein sequence ID" value="MBB3982309.1"/>
    <property type="molecule type" value="Genomic_DNA"/>
</dbReference>
<name>A0A7W6GQQ2_9SPHN</name>
<dbReference type="Proteomes" id="UP000552757">
    <property type="component" value="Unassembled WGS sequence"/>
</dbReference>
<dbReference type="CDD" id="cd05233">
    <property type="entry name" value="SDR_c"/>
    <property type="match status" value="1"/>
</dbReference>
<protein>
    <submittedName>
        <fullName evidence="2">NAD(P)-dependent dehydrogenase (Short-subunit alcohol dehydrogenase family)</fullName>
    </submittedName>
</protein>
<dbReference type="PRINTS" id="PR00081">
    <property type="entry name" value="GDHRDH"/>
</dbReference>
<comment type="caution">
    <text evidence="2">The sequence shown here is derived from an EMBL/GenBank/DDBJ whole genome shotgun (WGS) entry which is preliminary data.</text>
</comment>
<dbReference type="AlphaFoldDB" id="A0A7W6GQQ2"/>
<reference evidence="2 3" key="1">
    <citation type="submission" date="2020-08" db="EMBL/GenBank/DDBJ databases">
        <title>Genomic Encyclopedia of Type Strains, Phase IV (KMG-IV): sequencing the most valuable type-strain genomes for metagenomic binning, comparative biology and taxonomic classification.</title>
        <authorList>
            <person name="Goeker M."/>
        </authorList>
    </citation>
    <scope>NUCLEOTIDE SEQUENCE [LARGE SCALE GENOMIC DNA]</scope>
    <source>
        <strain evidence="2 3">DSM 29348</strain>
    </source>
</reference>
<dbReference type="InterPro" id="IPR036291">
    <property type="entry name" value="NAD(P)-bd_dom_sf"/>
</dbReference>
<evidence type="ECO:0000313" key="2">
    <source>
        <dbReference type="EMBL" id="MBB3982309.1"/>
    </source>
</evidence>
<keyword evidence="3" id="KW-1185">Reference proteome</keyword>